<dbReference type="GO" id="GO:0004650">
    <property type="term" value="F:polygalacturonase activity"/>
    <property type="evidence" value="ECO:0007669"/>
    <property type="project" value="UniProtKB-EC"/>
</dbReference>
<evidence type="ECO:0000256" key="9">
    <source>
        <dbReference type="ARBA" id="ARBA00023316"/>
    </source>
</evidence>
<comment type="subcellular location">
    <subcellularLocation>
        <location evidence="1">Secreted</location>
        <location evidence="1">Cell wall</location>
    </subcellularLocation>
</comment>
<comment type="caution">
    <text evidence="14">The sequence shown here is derived from an EMBL/GenBank/DDBJ whole genome shotgun (WGS) entry which is preliminary data.</text>
</comment>
<organism evidence="14 15">
    <name type="scientific">Rhynchospora tenuis</name>
    <dbReference type="NCBI Taxonomy" id="198213"/>
    <lineage>
        <taxon>Eukaryota</taxon>
        <taxon>Viridiplantae</taxon>
        <taxon>Streptophyta</taxon>
        <taxon>Embryophyta</taxon>
        <taxon>Tracheophyta</taxon>
        <taxon>Spermatophyta</taxon>
        <taxon>Magnoliopsida</taxon>
        <taxon>Liliopsida</taxon>
        <taxon>Poales</taxon>
        <taxon>Cyperaceae</taxon>
        <taxon>Cyperoideae</taxon>
        <taxon>Rhynchosporeae</taxon>
        <taxon>Rhynchospora</taxon>
    </lineage>
</organism>
<dbReference type="GO" id="GO:0010047">
    <property type="term" value="P:fruit dehiscence"/>
    <property type="evidence" value="ECO:0007669"/>
    <property type="project" value="UniProtKB-ARBA"/>
</dbReference>
<dbReference type="PROSITE" id="PS00502">
    <property type="entry name" value="POLYGALACTURONASE"/>
    <property type="match status" value="1"/>
</dbReference>
<evidence type="ECO:0000256" key="2">
    <source>
        <dbReference type="ARBA" id="ARBA00008834"/>
    </source>
</evidence>
<dbReference type="GO" id="GO:0009901">
    <property type="term" value="P:anther dehiscence"/>
    <property type="evidence" value="ECO:0007669"/>
    <property type="project" value="UniProtKB-ARBA"/>
</dbReference>
<keyword evidence="6 13" id="KW-0732">Signal</keyword>
<protein>
    <recommendedName>
        <fullName evidence="3">endo-polygalacturonase</fullName>
        <ecNumber evidence="3">3.2.1.15</ecNumber>
    </recommendedName>
</protein>
<keyword evidence="5" id="KW-0964">Secreted</keyword>
<proteinExistence type="inferred from homology"/>
<dbReference type="SUPFAM" id="SSF51126">
    <property type="entry name" value="Pectin lyase-like"/>
    <property type="match status" value="1"/>
</dbReference>
<dbReference type="FunFam" id="2.160.20.10:FF:000028">
    <property type="entry name" value="Polygalacturonase QRT2"/>
    <property type="match status" value="1"/>
</dbReference>
<evidence type="ECO:0000256" key="5">
    <source>
        <dbReference type="ARBA" id="ARBA00022525"/>
    </source>
</evidence>
<accession>A0AAD6EYB8</accession>
<dbReference type="GO" id="GO:0009830">
    <property type="term" value="P:cell wall modification involved in abscission"/>
    <property type="evidence" value="ECO:0007669"/>
    <property type="project" value="UniProtKB-ARBA"/>
</dbReference>
<dbReference type="Proteomes" id="UP001210211">
    <property type="component" value="Unassembled WGS sequence"/>
</dbReference>
<evidence type="ECO:0000256" key="13">
    <source>
        <dbReference type="SAM" id="SignalP"/>
    </source>
</evidence>
<comment type="similarity">
    <text evidence="2 12">Belongs to the glycosyl hydrolase 28 family.</text>
</comment>
<evidence type="ECO:0000256" key="4">
    <source>
        <dbReference type="ARBA" id="ARBA00022512"/>
    </source>
</evidence>
<evidence type="ECO:0000256" key="6">
    <source>
        <dbReference type="ARBA" id="ARBA00022729"/>
    </source>
</evidence>
<keyword evidence="8 12" id="KW-0326">Glycosidase</keyword>
<evidence type="ECO:0000256" key="8">
    <source>
        <dbReference type="ARBA" id="ARBA00023295"/>
    </source>
</evidence>
<reference evidence="14 15" key="1">
    <citation type="journal article" date="2022" name="Cell">
        <title>Repeat-based holocentromeres influence genome architecture and karyotype evolution.</title>
        <authorList>
            <person name="Hofstatter P.G."/>
            <person name="Thangavel G."/>
            <person name="Lux T."/>
            <person name="Neumann P."/>
            <person name="Vondrak T."/>
            <person name="Novak P."/>
            <person name="Zhang M."/>
            <person name="Costa L."/>
            <person name="Castellani M."/>
            <person name="Scott A."/>
            <person name="Toegelov H."/>
            <person name="Fuchs J."/>
            <person name="Mata-Sucre Y."/>
            <person name="Dias Y."/>
            <person name="Vanzela A.L.L."/>
            <person name="Huettel B."/>
            <person name="Almeida C.C.S."/>
            <person name="Simkova H."/>
            <person name="Souza G."/>
            <person name="Pedrosa-Harand A."/>
            <person name="Macas J."/>
            <person name="Mayer K.F.X."/>
            <person name="Houben A."/>
            <person name="Marques A."/>
        </authorList>
    </citation>
    <scope>NUCLEOTIDE SEQUENCE [LARGE SCALE GENOMIC DNA]</scope>
    <source>
        <strain evidence="14">RhyTen1mFocal</strain>
    </source>
</reference>
<evidence type="ECO:0000256" key="1">
    <source>
        <dbReference type="ARBA" id="ARBA00004191"/>
    </source>
</evidence>
<evidence type="ECO:0000256" key="3">
    <source>
        <dbReference type="ARBA" id="ARBA00012736"/>
    </source>
</evidence>
<evidence type="ECO:0000256" key="12">
    <source>
        <dbReference type="RuleBase" id="RU361169"/>
    </source>
</evidence>
<dbReference type="Gene3D" id="2.160.20.10">
    <property type="entry name" value="Single-stranded right-handed beta-helix, Pectin lyase-like"/>
    <property type="match status" value="1"/>
</dbReference>
<comment type="catalytic activity">
    <reaction evidence="10">
        <text>(1,4-alpha-D-galacturonosyl)n+m + H2O = (1,4-alpha-D-galacturonosyl)n + (1,4-alpha-D-galacturonosyl)m.</text>
        <dbReference type="EC" id="3.2.1.15"/>
    </reaction>
</comment>
<dbReference type="InterPro" id="IPR000743">
    <property type="entry name" value="Glyco_hydro_28"/>
</dbReference>
<dbReference type="InterPro" id="IPR011050">
    <property type="entry name" value="Pectin_lyase_fold/virulence"/>
</dbReference>
<evidence type="ECO:0000256" key="11">
    <source>
        <dbReference type="PROSITE-ProRule" id="PRU10052"/>
    </source>
</evidence>
<evidence type="ECO:0000313" key="14">
    <source>
        <dbReference type="EMBL" id="KAJ3705448.1"/>
    </source>
</evidence>
<dbReference type="EMBL" id="JAMRDG010000001">
    <property type="protein sequence ID" value="KAJ3705448.1"/>
    <property type="molecule type" value="Genomic_DNA"/>
</dbReference>
<feature type="signal peptide" evidence="13">
    <location>
        <begin position="1"/>
        <end position="23"/>
    </location>
</feature>
<keyword evidence="4" id="KW-0134">Cell wall</keyword>
<dbReference type="PROSITE" id="PS51257">
    <property type="entry name" value="PROKAR_LIPOPROTEIN"/>
    <property type="match status" value="1"/>
</dbReference>
<evidence type="ECO:0000313" key="15">
    <source>
        <dbReference type="Proteomes" id="UP001210211"/>
    </source>
</evidence>
<dbReference type="Pfam" id="PF00295">
    <property type="entry name" value="Glyco_hydro_28"/>
    <property type="match status" value="1"/>
</dbReference>
<feature type="active site" evidence="11">
    <location>
        <position position="271"/>
    </location>
</feature>
<keyword evidence="9" id="KW-0961">Cell wall biogenesis/degradation</keyword>
<name>A0AAD6EYB8_9POAL</name>
<keyword evidence="15" id="KW-1185">Reference proteome</keyword>
<dbReference type="GO" id="GO:0005975">
    <property type="term" value="P:carbohydrate metabolic process"/>
    <property type="evidence" value="ECO:0007669"/>
    <property type="project" value="InterPro"/>
</dbReference>
<dbReference type="EC" id="3.2.1.15" evidence="3"/>
<dbReference type="InterPro" id="IPR012334">
    <property type="entry name" value="Pectin_lyas_fold"/>
</dbReference>
<feature type="chain" id="PRO_5042281575" description="endo-polygalacturonase" evidence="13">
    <location>
        <begin position="24"/>
        <end position="425"/>
    </location>
</feature>
<gene>
    <name evidence="14" type="ORF">LUZ61_009153</name>
</gene>
<evidence type="ECO:0000256" key="7">
    <source>
        <dbReference type="ARBA" id="ARBA00022801"/>
    </source>
</evidence>
<dbReference type="AlphaFoldDB" id="A0AAD6EYB8"/>
<sequence length="425" mass="45354">MAMQKLFFVFLVILSCNNISCYSSSSSLGSLKETFGNFPKYLGRSLKASQKTFNVISYGAKGDGTTDDTKAFQTAWTAVCASTQSALLLIPNNKKFLLKPITLSGPCKSPVRVAIQGTILAPSRSAWNLKSTTHWILFQYINNLKVSGGGTINGNGNAWWQNSCKINKSRPCTKAPTAMTFYSCNNLVLGNLNVRDSQQIHVSIEKCNNVNVASLGINAPSSSPNTDGLHVTSTTNIVITNCVIKTGDDCMSIETGTKNLKATKITCGPGHGISIGSLGDGYSRAQVSDILIDTVKLYGTTNGARIKTYQGGSGYAKNIVFQNMVMSNVKNPIIIDQNYCDSSKPCKSQKSAVEVSGIVFKNIKGTSASAVAINLNCSKTVACSGIQLQNINLVSQNNKSTRSTCQNAKWSKSGTVIPPPCASTN</sequence>
<evidence type="ECO:0000256" key="10">
    <source>
        <dbReference type="ARBA" id="ARBA00034074"/>
    </source>
</evidence>
<keyword evidence="7 12" id="KW-0378">Hydrolase</keyword>
<dbReference type="PANTHER" id="PTHR31375">
    <property type="match status" value="1"/>
</dbReference>